<reference evidence="3" key="1">
    <citation type="submission" date="2022-11" db="UniProtKB">
        <authorList>
            <consortium name="WormBaseParasite"/>
        </authorList>
    </citation>
    <scope>IDENTIFICATION</scope>
</reference>
<dbReference type="InterPro" id="IPR000719">
    <property type="entry name" value="Prot_kinase_dom"/>
</dbReference>
<accession>A0A915P0X2</accession>
<sequence length="231" mass="27155">MIQIFLIKDITTTLFLREHRATRMYFLLELGGKTLEDYFYQKVLERHGNLNTSSKKMEHLLLTNILKGAAQALQQFHRHGIHFDVKENNFLVALDENQSEPNPDFESNETILCKLIDFNFSVISERRHFVHTEQMLAGIKAPELLNNLRPPTDKADVWSFGLMAFRLFHKEYYLRMTYEDLMNNILHPYIENSNYNGYLDQLIKACIREDPVDRPTMNDVVNFLNGEIGRL</sequence>
<evidence type="ECO:0000313" key="2">
    <source>
        <dbReference type="Proteomes" id="UP000887560"/>
    </source>
</evidence>
<dbReference type="GO" id="GO:0004674">
    <property type="term" value="F:protein serine/threonine kinase activity"/>
    <property type="evidence" value="ECO:0007669"/>
    <property type="project" value="TreeGrafter"/>
</dbReference>
<name>A0A915P0X2_9BILA</name>
<dbReference type="Gene3D" id="1.10.510.10">
    <property type="entry name" value="Transferase(Phosphotransferase) domain 1"/>
    <property type="match status" value="1"/>
</dbReference>
<dbReference type="InterPro" id="IPR051681">
    <property type="entry name" value="Ser/Thr_Kinases-Pseudokinases"/>
</dbReference>
<dbReference type="AlphaFoldDB" id="A0A915P0X2"/>
<protein>
    <submittedName>
        <fullName evidence="3">Protein kinase domain-containing protein</fullName>
    </submittedName>
</protein>
<dbReference type="SUPFAM" id="SSF56112">
    <property type="entry name" value="Protein kinase-like (PK-like)"/>
    <property type="match status" value="1"/>
</dbReference>
<evidence type="ECO:0000313" key="3">
    <source>
        <dbReference type="WBParaSite" id="scf7180000421828.g7793"/>
    </source>
</evidence>
<dbReference type="Pfam" id="PF00069">
    <property type="entry name" value="Pkinase"/>
    <property type="match status" value="1"/>
</dbReference>
<dbReference type="WBParaSite" id="scf7180000421828.g7793">
    <property type="protein sequence ID" value="scf7180000421828.g7793"/>
    <property type="gene ID" value="scf7180000421828.g7793"/>
</dbReference>
<proteinExistence type="predicted"/>
<dbReference type="SMART" id="SM00220">
    <property type="entry name" value="S_TKc"/>
    <property type="match status" value="1"/>
</dbReference>
<keyword evidence="2" id="KW-1185">Reference proteome</keyword>
<evidence type="ECO:0000259" key="1">
    <source>
        <dbReference type="PROSITE" id="PS50011"/>
    </source>
</evidence>
<dbReference type="Proteomes" id="UP000887560">
    <property type="component" value="Unplaced"/>
</dbReference>
<dbReference type="InterPro" id="IPR011009">
    <property type="entry name" value="Kinase-like_dom_sf"/>
</dbReference>
<dbReference type="PROSITE" id="PS50011">
    <property type="entry name" value="PROTEIN_KINASE_DOM"/>
    <property type="match status" value="1"/>
</dbReference>
<dbReference type="GO" id="GO:0005524">
    <property type="term" value="F:ATP binding"/>
    <property type="evidence" value="ECO:0007669"/>
    <property type="project" value="InterPro"/>
</dbReference>
<feature type="domain" description="Protein kinase" evidence="1">
    <location>
        <begin position="1"/>
        <end position="228"/>
    </location>
</feature>
<organism evidence="2 3">
    <name type="scientific">Meloidogyne floridensis</name>
    <dbReference type="NCBI Taxonomy" id="298350"/>
    <lineage>
        <taxon>Eukaryota</taxon>
        <taxon>Metazoa</taxon>
        <taxon>Ecdysozoa</taxon>
        <taxon>Nematoda</taxon>
        <taxon>Chromadorea</taxon>
        <taxon>Rhabditida</taxon>
        <taxon>Tylenchina</taxon>
        <taxon>Tylenchomorpha</taxon>
        <taxon>Tylenchoidea</taxon>
        <taxon>Meloidogynidae</taxon>
        <taxon>Meloidogyninae</taxon>
        <taxon>Meloidogyne</taxon>
    </lineage>
</organism>
<dbReference type="PANTHER" id="PTHR44329">
    <property type="entry name" value="SERINE/THREONINE-PROTEIN KINASE TNNI3K-RELATED"/>
    <property type="match status" value="1"/>
</dbReference>